<reference evidence="2 3" key="1">
    <citation type="submission" date="2020-07" db="EMBL/GenBank/DDBJ databases">
        <title>Characterization and genome sequencing of isolate MD1, a novel member within the family Lachnospiraceae.</title>
        <authorList>
            <person name="Rettenmaier R."/>
            <person name="Di Bello L."/>
            <person name="Zinser C."/>
            <person name="Scheitz K."/>
            <person name="Liebl W."/>
            <person name="Zverlov V."/>
        </authorList>
    </citation>
    <scope>NUCLEOTIDE SEQUENCE [LARGE SCALE GENOMIC DNA]</scope>
    <source>
        <strain evidence="2 3">MD1</strain>
    </source>
</reference>
<name>A0A839K546_9FIRM</name>
<keyword evidence="1" id="KW-0732">Signal</keyword>
<dbReference type="AlphaFoldDB" id="A0A839K546"/>
<proteinExistence type="predicted"/>
<keyword evidence="3" id="KW-1185">Reference proteome</keyword>
<evidence type="ECO:0000313" key="2">
    <source>
        <dbReference type="EMBL" id="MBB2184467.1"/>
    </source>
</evidence>
<dbReference type="RefSeq" id="WP_228354043.1">
    <property type="nucleotide sequence ID" value="NZ_JACEGA010000001.1"/>
</dbReference>
<gene>
    <name evidence="2" type="ORF">H0486_16430</name>
</gene>
<organism evidence="2 3">
    <name type="scientific">Variimorphobacter saccharofermentans</name>
    <dbReference type="NCBI Taxonomy" id="2755051"/>
    <lineage>
        <taxon>Bacteria</taxon>
        <taxon>Bacillati</taxon>
        <taxon>Bacillota</taxon>
        <taxon>Clostridia</taxon>
        <taxon>Lachnospirales</taxon>
        <taxon>Lachnospiraceae</taxon>
        <taxon>Variimorphobacter</taxon>
    </lineage>
</organism>
<evidence type="ECO:0000256" key="1">
    <source>
        <dbReference type="SAM" id="SignalP"/>
    </source>
</evidence>
<protein>
    <submittedName>
        <fullName evidence="2">Uncharacterized protein</fullName>
    </submittedName>
</protein>
<dbReference type="Proteomes" id="UP000574276">
    <property type="component" value="Unassembled WGS sequence"/>
</dbReference>
<dbReference type="EMBL" id="JACEGA010000001">
    <property type="protein sequence ID" value="MBB2184467.1"/>
    <property type="molecule type" value="Genomic_DNA"/>
</dbReference>
<feature type="chain" id="PRO_5032796937" evidence="1">
    <location>
        <begin position="28"/>
        <end position="259"/>
    </location>
</feature>
<comment type="caution">
    <text evidence="2">The sequence shown here is derived from an EMBL/GenBank/DDBJ whole genome shotgun (WGS) entry which is preliminary data.</text>
</comment>
<evidence type="ECO:0000313" key="3">
    <source>
        <dbReference type="Proteomes" id="UP000574276"/>
    </source>
</evidence>
<sequence>MRISKRVYSVLLALVMALTMIPSVAGAATKDSIPKKVRSYGTNERAIEISLADPSQSIDNIKSSSKNMVVMLTGADYNYEDRDGVSNKNYRNDYYIGVRSKKNGTYKVTFDIIDENKKKVETKTVEVYAYDYPVKSITFDGKKYNGELSGKSAKVKVTLASGNTIKKLEYGVYKLKKENENNSSSEMAYTTFKNGGKVTFGTRPYYYSNEYSNSYDGYTSQYSYFNTGMNCPTTIKITYYDKYTKQNETVESYFYKYVD</sequence>
<feature type="signal peptide" evidence="1">
    <location>
        <begin position="1"/>
        <end position="27"/>
    </location>
</feature>
<accession>A0A839K546</accession>